<accession>A0ABX0KMD1</accession>
<evidence type="ECO:0000256" key="3">
    <source>
        <dbReference type="ARBA" id="ARBA00023082"/>
    </source>
</evidence>
<protein>
    <submittedName>
        <fullName evidence="7">Sigma-70 family RNA polymerase sigma factor</fullName>
    </submittedName>
</protein>
<keyword evidence="5" id="KW-0804">Transcription</keyword>
<dbReference type="InterPro" id="IPR036388">
    <property type="entry name" value="WH-like_DNA-bd_sf"/>
</dbReference>
<dbReference type="InterPro" id="IPR013324">
    <property type="entry name" value="RNA_pol_sigma_r3/r4-like"/>
</dbReference>
<evidence type="ECO:0000256" key="4">
    <source>
        <dbReference type="ARBA" id="ARBA00023125"/>
    </source>
</evidence>
<dbReference type="RefSeq" id="WP_166822835.1">
    <property type="nucleotide sequence ID" value="NZ_JAAOLX010000002.1"/>
</dbReference>
<evidence type="ECO:0000259" key="6">
    <source>
        <dbReference type="Pfam" id="PF08281"/>
    </source>
</evidence>
<keyword evidence="8" id="KW-1185">Reference proteome</keyword>
<sequence>MGTKLSQQQQRWGNASEQELIIALASHNEGAFEEFITRYHHFLQYLCNRFCSGNSENSKDLYSLVLLHIYTESPFKLSQIRHLGGWLRQVTKSKFIDQQRWLNAENLRLQLHHEETDHHRPVSPEYQALGDELLKQIQEVFQTLPENLHDVAYYRFVEEMPFREIAQLLKISEELARKRAQLARNLLKPALWTYVNIAIQSDHAGNKGAHGAEQFEHEAHTSAFFDLPD</sequence>
<dbReference type="InterPro" id="IPR013325">
    <property type="entry name" value="RNA_pol_sigma_r2"/>
</dbReference>
<proteinExistence type="inferred from homology"/>
<organism evidence="7 8">
    <name type="scientific">Iodobacter violaceini</name>
    <dbReference type="NCBI Taxonomy" id="3044271"/>
    <lineage>
        <taxon>Bacteria</taxon>
        <taxon>Pseudomonadati</taxon>
        <taxon>Pseudomonadota</taxon>
        <taxon>Betaproteobacteria</taxon>
        <taxon>Neisseriales</taxon>
        <taxon>Chitinibacteraceae</taxon>
        <taxon>Iodobacter</taxon>
    </lineage>
</organism>
<name>A0ABX0KMD1_9NEIS</name>
<evidence type="ECO:0000256" key="1">
    <source>
        <dbReference type="ARBA" id="ARBA00010641"/>
    </source>
</evidence>
<gene>
    <name evidence="7" type="ORF">HA050_04955</name>
</gene>
<evidence type="ECO:0000256" key="5">
    <source>
        <dbReference type="ARBA" id="ARBA00023163"/>
    </source>
</evidence>
<dbReference type="Gene3D" id="1.10.10.10">
    <property type="entry name" value="Winged helix-like DNA-binding domain superfamily/Winged helix DNA-binding domain"/>
    <property type="match status" value="1"/>
</dbReference>
<comment type="caution">
    <text evidence="7">The sequence shown here is derived from an EMBL/GenBank/DDBJ whole genome shotgun (WGS) entry which is preliminary data.</text>
</comment>
<dbReference type="InterPro" id="IPR039425">
    <property type="entry name" value="RNA_pol_sigma-70-like"/>
</dbReference>
<dbReference type="PANTHER" id="PTHR43133:SF8">
    <property type="entry name" value="RNA POLYMERASE SIGMA FACTOR HI_1459-RELATED"/>
    <property type="match status" value="1"/>
</dbReference>
<dbReference type="SUPFAM" id="SSF88659">
    <property type="entry name" value="Sigma3 and sigma4 domains of RNA polymerase sigma factors"/>
    <property type="match status" value="1"/>
</dbReference>
<dbReference type="Gene3D" id="1.10.1740.10">
    <property type="match status" value="1"/>
</dbReference>
<dbReference type="Pfam" id="PF08281">
    <property type="entry name" value="Sigma70_r4_2"/>
    <property type="match status" value="1"/>
</dbReference>
<keyword evidence="3" id="KW-0731">Sigma factor</keyword>
<dbReference type="EMBL" id="JAAOLX010000002">
    <property type="protein sequence ID" value="NHQ85463.1"/>
    <property type="molecule type" value="Genomic_DNA"/>
</dbReference>
<dbReference type="NCBIfam" id="TIGR02937">
    <property type="entry name" value="sigma70-ECF"/>
    <property type="match status" value="1"/>
</dbReference>
<comment type="similarity">
    <text evidence="1">Belongs to the sigma-70 factor family. ECF subfamily.</text>
</comment>
<feature type="domain" description="RNA polymerase sigma factor 70 region 4 type 2" evidence="6">
    <location>
        <begin position="135"/>
        <end position="185"/>
    </location>
</feature>
<evidence type="ECO:0000256" key="2">
    <source>
        <dbReference type="ARBA" id="ARBA00023015"/>
    </source>
</evidence>
<reference evidence="7 8" key="1">
    <citation type="submission" date="2020-03" db="EMBL/GenBank/DDBJ databases">
        <title>Draft genome sequence of environmentally isolated violet-colored cultures.</title>
        <authorList>
            <person name="Wilson H.S."/>
        </authorList>
    </citation>
    <scope>NUCLEOTIDE SEQUENCE [LARGE SCALE GENOMIC DNA]</scope>
    <source>
        <strain evidence="7 8">HSC-16F04</strain>
    </source>
</reference>
<keyword evidence="2" id="KW-0805">Transcription regulation</keyword>
<evidence type="ECO:0000313" key="8">
    <source>
        <dbReference type="Proteomes" id="UP000712570"/>
    </source>
</evidence>
<dbReference type="InterPro" id="IPR014284">
    <property type="entry name" value="RNA_pol_sigma-70_dom"/>
</dbReference>
<dbReference type="InterPro" id="IPR013249">
    <property type="entry name" value="RNA_pol_sigma70_r4_t2"/>
</dbReference>
<keyword evidence="4" id="KW-0238">DNA-binding</keyword>
<dbReference type="PANTHER" id="PTHR43133">
    <property type="entry name" value="RNA POLYMERASE ECF-TYPE SIGMA FACTO"/>
    <property type="match status" value="1"/>
</dbReference>
<evidence type="ECO:0000313" key="7">
    <source>
        <dbReference type="EMBL" id="NHQ85463.1"/>
    </source>
</evidence>
<dbReference type="Proteomes" id="UP000712570">
    <property type="component" value="Unassembled WGS sequence"/>
</dbReference>
<dbReference type="SUPFAM" id="SSF88946">
    <property type="entry name" value="Sigma2 domain of RNA polymerase sigma factors"/>
    <property type="match status" value="1"/>
</dbReference>